<keyword evidence="2" id="KW-1185">Reference proteome</keyword>
<gene>
    <name evidence="1" type="ORF">ANTHELSMS3_05066</name>
</gene>
<organism evidence="1 2">
    <name type="scientific">Antarctobacter heliothermus</name>
    <dbReference type="NCBI Taxonomy" id="74033"/>
    <lineage>
        <taxon>Bacteria</taxon>
        <taxon>Pseudomonadati</taxon>
        <taxon>Pseudomonadota</taxon>
        <taxon>Alphaproteobacteria</taxon>
        <taxon>Rhodobacterales</taxon>
        <taxon>Roseobacteraceae</taxon>
        <taxon>Antarctobacter</taxon>
    </lineage>
</organism>
<dbReference type="Proteomes" id="UP000203589">
    <property type="component" value="Plasmid pSMS3-1"/>
</dbReference>
<dbReference type="EMBL" id="CP022541">
    <property type="protein sequence ID" value="ASP23446.1"/>
    <property type="molecule type" value="Genomic_DNA"/>
</dbReference>
<geneLocation type="plasmid" evidence="2">
    <name>psms3-1</name>
</geneLocation>
<proteinExistence type="predicted"/>
<sequence length="34" mass="3749">MSKKSFTEGIMAHFEECKSHASDSVFELTLCSAP</sequence>
<dbReference type="AlphaFoldDB" id="A0A222EB78"/>
<dbReference type="KEGG" id="aht:ANTHELSMS3_05066"/>
<evidence type="ECO:0000313" key="2">
    <source>
        <dbReference type="Proteomes" id="UP000203589"/>
    </source>
</evidence>
<keyword evidence="1" id="KW-0614">Plasmid</keyword>
<evidence type="ECO:0000313" key="1">
    <source>
        <dbReference type="EMBL" id="ASP23446.1"/>
    </source>
</evidence>
<reference evidence="1 2" key="1">
    <citation type="submission" date="2017-07" db="EMBL/GenBank/DDBJ databases">
        <title>Genome Sequence of Antarctobacter heliothermus Strain SMS3 Isolated from a culture of the Diatom Skeletonema marinoi.</title>
        <authorList>
            <person name="Topel M."/>
            <person name="Pinder M.I.M."/>
            <person name="Johansson O.N."/>
            <person name="Kourtchenko O."/>
            <person name="Godhe A."/>
            <person name="Clarke A.K."/>
        </authorList>
    </citation>
    <scope>NUCLEOTIDE SEQUENCE [LARGE SCALE GENOMIC DNA]</scope>
    <source>
        <strain evidence="1 2">SMS3</strain>
        <plasmid evidence="2">Plasmid psms3-1</plasmid>
    </source>
</reference>
<name>A0A222EB78_9RHOB</name>
<protein>
    <submittedName>
        <fullName evidence="1">Uncharacterized protein</fullName>
    </submittedName>
</protein>
<accession>A0A222EB78</accession>